<dbReference type="EMBL" id="NKUJ01000067">
    <property type="protein sequence ID" value="RMJ15310.1"/>
    <property type="molecule type" value="Genomic_DNA"/>
</dbReference>
<organism evidence="2 3">
    <name type="scientific">Fusarium kuroshium</name>
    <dbReference type="NCBI Taxonomy" id="2010991"/>
    <lineage>
        <taxon>Eukaryota</taxon>
        <taxon>Fungi</taxon>
        <taxon>Dikarya</taxon>
        <taxon>Ascomycota</taxon>
        <taxon>Pezizomycotina</taxon>
        <taxon>Sordariomycetes</taxon>
        <taxon>Hypocreomycetidae</taxon>
        <taxon>Hypocreales</taxon>
        <taxon>Nectriaceae</taxon>
        <taxon>Fusarium</taxon>
        <taxon>Fusarium solani species complex</taxon>
    </lineage>
</organism>
<name>A0A3M2SCL8_9HYPO</name>
<sequence length="163" mass="17775">MSLHEPLIMPRIQGASTNGSLQKTISRPKRVREDTVAPHAPVPHPGPLSMGAPLAANQKASHDQLQANFKHACPSLLWLLSQPQPLSSALSQGWQPNLDEAEATRRDSYSNGAATASDTMASSEMGRILLYRLIVYTLHHQCLDDSDSYSASDVAIWTRGHNL</sequence>
<feature type="compositionally biased region" description="Polar residues" evidence="1">
    <location>
        <begin position="14"/>
        <end position="25"/>
    </location>
</feature>
<reference evidence="2 3" key="1">
    <citation type="submission" date="2017-06" db="EMBL/GenBank/DDBJ databases">
        <title>Comparative genomic analysis of Ambrosia Fusariam Clade fungi.</title>
        <authorList>
            <person name="Stajich J.E."/>
            <person name="Carrillo J."/>
            <person name="Kijimoto T."/>
            <person name="Eskalen A."/>
            <person name="O'Donnell K."/>
            <person name="Kasson M."/>
        </authorList>
    </citation>
    <scope>NUCLEOTIDE SEQUENCE [LARGE SCALE GENOMIC DNA]</scope>
    <source>
        <strain evidence="2">UCR3666</strain>
    </source>
</reference>
<gene>
    <name evidence="2" type="ORF">CDV36_005030</name>
</gene>
<dbReference type="AlphaFoldDB" id="A0A3M2SCL8"/>
<proteinExistence type="predicted"/>
<accession>A0A3M2SCL8</accession>
<evidence type="ECO:0000313" key="3">
    <source>
        <dbReference type="Proteomes" id="UP000277212"/>
    </source>
</evidence>
<keyword evidence="3" id="KW-1185">Reference proteome</keyword>
<feature type="region of interest" description="Disordered" evidence="1">
    <location>
        <begin position="1"/>
        <end position="52"/>
    </location>
</feature>
<protein>
    <submittedName>
        <fullName evidence="2">Uncharacterized protein</fullName>
    </submittedName>
</protein>
<evidence type="ECO:0000313" key="2">
    <source>
        <dbReference type="EMBL" id="RMJ15310.1"/>
    </source>
</evidence>
<comment type="caution">
    <text evidence="2">The sequence shown here is derived from an EMBL/GenBank/DDBJ whole genome shotgun (WGS) entry which is preliminary data.</text>
</comment>
<evidence type="ECO:0000256" key="1">
    <source>
        <dbReference type="SAM" id="MobiDB-lite"/>
    </source>
</evidence>
<dbReference type="Proteomes" id="UP000277212">
    <property type="component" value="Unassembled WGS sequence"/>
</dbReference>